<sequence length="588" mass="65456">MKKKVFGLCLVCLIGAFLYFLLRPVPPGPEQDYYADFLPEDTVALIGLYDMEGLSEKFPGTPLGHFLSKPVMHEMMGEFGALEQDLEKYDALYDAVADTLTNQLFRRFFGDDAIIAFYPPDPERLQENPEQELKRALMVFGSSSSAGLISRLACLFMGKEVSSSSISGLNMVQIRLEDDEMLYGYDDQGIIMLAYDPKRIVIAVEQQKSGKVLRHSPLFSATETFWKGQEQKAGKGQMKGQVKGQMTGQVYARSYLNGLVLQELLSSFAQENVQNIMDDLAGIESVGALLVDEGGELRLRIRGERDPELVSEDDLPEENTWNNEALVSALVQEQTVLHYRTASFDKAFFRRLLFAEASDQQFAALEKTIQEEVGFSLDKFLEAVGPQAGISIHKVVNAGVFPLPQTILAFRVQNKKGAGWALRKLRDTLKKQGFANEHNEKAGGSRLYYWTVMPMEATHLAIVLTDTMLYIANGESQLRTLLEEQPDFEALTGNMVKELGETAGSCVPTANSSAFLLRPQRLAEQFAPVADWLIDITEANGSGPGKKVQKELLTLMRSFDSISACSDRAETYVNGELIFKPLPGEKRK</sequence>
<accession>A0AAU8LWE8</accession>
<organism evidence="1">
    <name type="scientific">Candidatus Electrothrix aestuarii</name>
    <dbReference type="NCBI Taxonomy" id="3062594"/>
    <lineage>
        <taxon>Bacteria</taxon>
        <taxon>Pseudomonadati</taxon>
        <taxon>Thermodesulfobacteriota</taxon>
        <taxon>Desulfobulbia</taxon>
        <taxon>Desulfobulbales</taxon>
        <taxon>Desulfobulbaceae</taxon>
        <taxon>Candidatus Electrothrix</taxon>
    </lineage>
</organism>
<reference evidence="1" key="2">
    <citation type="submission" date="2024-06" db="EMBL/GenBank/DDBJ databases">
        <authorList>
            <person name="Plum-Jensen L.E."/>
            <person name="Schramm A."/>
            <person name="Marshall I.P.G."/>
        </authorList>
    </citation>
    <scope>NUCLEOTIDE SEQUENCE</scope>
    <source>
        <strain evidence="1">Rat1</strain>
    </source>
</reference>
<reference evidence="1" key="1">
    <citation type="journal article" date="2024" name="Syst. Appl. Microbiol.">
        <title>First single-strain enrichments of Electrothrix cable bacteria, description of E. aestuarii sp. nov. and E. rattekaaiensis sp. nov., and proposal of a cable bacteria taxonomy following the rules of the SeqCode.</title>
        <authorList>
            <person name="Plum-Jensen L.E."/>
            <person name="Schramm A."/>
            <person name="Marshall I.P.G."/>
        </authorList>
    </citation>
    <scope>NUCLEOTIDE SEQUENCE</scope>
    <source>
        <strain evidence="1">Rat1</strain>
    </source>
</reference>
<evidence type="ECO:0000313" key="1">
    <source>
        <dbReference type="EMBL" id="XCN73186.1"/>
    </source>
</evidence>
<dbReference type="EMBL" id="CP159373">
    <property type="protein sequence ID" value="XCN73186.1"/>
    <property type="molecule type" value="Genomic_DNA"/>
</dbReference>
<gene>
    <name evidence="1" type="ORF">Q3M24_00025</name>
</gene>
<name>A0AAU8LWE8_9BACT</name>
<evidence type="ECO:0008006" key="2">
    <source>
        <dbReference type="Google" id="ProtNLM"/>
    </source>
</evidence>
<protein>
    <recommendedName>
        <fullName evidence="2">DUF3352 domain-containing protein</fullName>
    </recommendedName>
</protein>
<dbReference type="AlphaFoldDB" id="A0AAU8LWE8"/>
<proteinExistence type="predicted"/>
<dbReference type="KEGG" id="eaj:Q3M24_00025"/>